<evidence type="ECO:0000256" key="2">
    <source>
        <dbReference type="ARBA" id="ARBA00022448"/>
    </source>
</evidence>
<evidence type="ECO:0000256" key="1">
    <source>
        <dbReference type="ARBA" id="ARBA00005417"/>
    </source>
</evidence>
<name>A0ABT5J4J1_RHOTP</name>
<dbReference type="InterPro" id="IPR052156">
    <property type="entry name" value="BCAA_Transport_ATP-bd_LivF"/>
</dbReference>
<evidence type="ECO:0000256" key="5">
    <source>
        <dbReference type="ARBA" id="ARBA00022970"/>
    </source>
</evidence>
<proteinExistence type="inferred from homology"/>
<dbReference type="PROSITE" id="PS50893">
    <property type="entry name" value="ABC_TRANSPORTER_2"/>
    <property type="match status" value="1"/>
</dbReference>
<dbReference type="PANTHER" id="PTHR43820:SF4">
    <property type="entry name" value="HIGH-AFFINITY BRANCHED-CHAIN AMINO ACID TRANSPORT ATP-BINDING PROTEIN LIVF"/>
    <property type="match status" value="1"/>
</dbReference>
<dbReference type="RefSeq" id="WP_272775372.1">
    <property type="nucleotide sequence ID" value="NZ_JAQQLI010000002.1"/>
</dbReference>
<dbReference type="InterPro" id="IPR003439">
    <property type="entry name" value="ABC_transporter-like_ATP-bd"/>
</dbReference>
<gene>
    <name evidence="7" type="ORF">PQJ73_02405</name>
</gene>
<comment type="similarity">
    <text evidence="1">Belongs to the ABC transporter superfamily.</text>
</comment>
<sequence>MNRLVIEGLHAGYGAVTVLRDVSIEVREGEFVALLGTNGNGKSTLLNTVLGLVKPTAGRVALEWDGRSVDLTGLAPHAIVREGIAIVPEGRRLVPTLSVTENLLLAGSSPRGRPAIDDNLAYCFDTFPMLKERRAQLAGTMSGGQQQLLAIARALMCAPTVLVIDEPSVGLAPIVVGQVFEAIAHLQETARLTILMAEQSFFQAVDVASRAYVMSHGRIIRTLDRADGAIDHAEIRRAMMGVAAA</sequence>
<evidence type="ECO:0000259" key="6">
    <source>
        <dbReference type="PROSITE" id="PS50893"/>
    </source>
</evidence>
<dbReference type="Proteomes" id="UP001165652">
    <property type="component" value="Unassembled WGS sequence"/>
</dbReference>
<keyword evidence="8" id="KW-1185">Reference proteome</keyword>
<dbReference type="Gene3D" id="3.40.50.300">
    <property type="entry name" value="P-loop containing nucleotide triphosphate hydrolases"/>
    <property type="match status" value="1"/>
</dbReference>
<accession>A0ABT5J4J1</accession>
<keyword evidence="3" id="KW-0547">Nucleotide-binding</keyword>
<evidence type="ECO:0000313" key="8">
    <source>
        <dbReference type="Proteomes" id="UP001165652"/>
    </source>
</evidence>
<dbReference type="PANTHER" id="PTHR43820">
    <property type="entry name" value="HIGH-AFFINITY BRANCHED-CHAIN AMINO ACID TRANSPORT ATP-BINDING PROTEIN LIVF"/>
    <property type="match status" value="1"/>
</dbReference>
<dbReference type="InterPro" id="IPR027417">
    <property type="entry name" value="P-loop_NTPase"/>
</dbReference>
<evidence type="ECO:0000256" key="4">
    <source>
        <dbReference type="ARBA" id="ARBA00022840"/>
    </source>
</evidence>
<feature type="domain" description="ABC transporter" evidence="6">
    <location>
        <begin position="4"/>
        <end position="241"/>
    </location>
</feature>
<reference evidence="7" key="1">
    <citation type="journal article" date="2023" name="Microbiol Resour">
        <title>Genome Sequences of Rhodoplanes serenus and Two Thermotolerant Strains, Rhodoplanes tepidamans and 'Rhodoplanes cryptolactis,' Further Refine the Genus.</title>
        <authorList>
            <person name="Rayyan A.A."/>
            <person name="Kyndt J.A."/>
        </authorList>
    </citation>
    <scope>NUCLEOTIDE SEQUENCE</scope>
    <source>
        <strain evidence="7">DSM 9987</strain>
    </source>
</reference>
<dbReference type="GO" id="GO:0005524">
    <property type="term" value="F:ATP binding"/>
    <property type="evidence" value="ECO:0007669"/>
    <property type="project" value="UniProtKB-KW"/>
</dbReference>
<keyword evidence="5" id="KW-0029">Amino-acid transport</keyword>
<evidence type="ECO:0000256" key="3">
    <source>
        <dbReference type="ARBA" id="ARBA00022741"/>
    </source>
</evidence>
<dbReference type="CDD" id="cd03224">
    <property type="entry name" value="ABC_TM1139_LivF_branched"/>
    <property type="match status" value="1"/>
</dbReference>
<dbReference type="InterPro" id="IPR017871">
    <property type="entry name" value="ABC_transporter-like_CS"/>
</dbReference>
<keyword evidence="2" id="KW-0813">Transport</keyword>
<dbReference type="InterPro" id="IPR003593">
    <property type="entry name" value="AAA+_ATPase"/>
</dbReference>
<keyword evidence="4 7" id="KW-0067">ATP-binding</keyword>
<organism evidence="7 8">
    <name type="scientific">Rhodoplanes tepidamans</name>
    <name type="common">Rhodoplanes cryptolactis</name>
    <dbReference type="NCBI Taxonomy" id="200616"/>
    <lineage>
        <taxon>Bacteria</taxon>
        <taxon>Pseudomonadati</taxon>
        <taxon>Pseudomonadota</taxon>
        <taxon>Alphaproteobacteria</taxon>
        <taxon>Hyphomicrobiales</taxon>
        <taxon>Nitrobacteraceae</taxon>
        <taxon>Rhodoplanes</taxon>
    </lineage>
</organism>
<comment type="caution">
    <text evidence="7">The sequence shown here is derived from an EMBL/GenBank/DDBJ whole genome shotgun (WGS) entry which is preliminary data.</text>
</comment>
<dbReference type="Pfam" id="PF00005">
    <property type="entry name" value="ABC_tran"/>
    <property type="match status" value="1"/>
</dbReference>
<dbReference type="SUPFAM" id="SSF52540">
    <property type="entry name" value="P-loop containing nucleoside triphosphate hydrolases"/>
    <property type="match status" value="1"/>
</dbReference>
<dbReference type="EMBL" id="JAQQLI010000002">
    <property type="protein sequence ID" value="MDC7784523.1"/>
    <property type="molecule type" value="Genomic_DNA"/>
</dbReference>
<dbReference type="SMART" id="SM00382">
    <property type="entry name" value="AAA"/>
    <property type="match status" value="1"/>
</dbReference>
<reference evidence="7" key="2">
    <citation type="submission" date="2023-02" db="EMBL/GenBank/DDBJ databases">
        <authorList>
            <person name="Rayyan A."/>
            <person name="Meyer T."/>
            <person name="Kyndt J.A."/>
        </authorList>
    </citation>
    <scope>NUCLEOTIDE SEQUENCE</scope>
    <source>
        <strain evidence="7">DSM 9987</strain>
    </source>
</reference>
<dbReference type="PROSITE" id="PS00211">
    <property type="entry name" value="ABC_TRANSPORTER_1"/>
    <property type="match status" value="1"/>
</dbReference>
<evidence type="ECO:0000313" key="7">
    <source>
        <dbReference type="EMBL" id="MDC7784523.1"/>
    </source>
</evidence>
<protein>
    <submittedName>
        <fullName evidence="7">ABC transporter ATP-binding protein</fullName>
    </submittedName>
</protein>